<dbReference type="GO" id="GO:0016491">
    <property type="term" value="F:oxidoreductase activity"/>
    <property type="evidence" value="ECO:0007669"/>
    <property type="project" value="UniProtKB-KW"/>
</dbReference>
<evidence type="ECO:0000256" key="1">
    <source>
        <dbReference type="ARBA" id="ARBA00006484"/>
    </source>
</evidence>
<keyword evidence="5" id="KW-1185">Reference proteome</keyword>
<reference evidence="4 5" key="1">
    <citation type="journal article" date="2018" name="IMA Fungus">
        <title>IMA Genome-F 9: Draft genome sequence of Annulohypoxylon stygium, Aspergillus mulundensis, Berkeleyomyces basicola (syn. Thielaviopsis basicola), Ceratocystis smalleyi, two Cercospora beticola strains, Coleophoma cylindrospora, Fusarium fracticaudum, Phialophora cf. hyalina, and Morchella septimelata.</title>
        <authorList>
            <person name="Wingfield B.D."/>
            <person name="Bills G.F."/>
            <person name="Dong Y."/>
            <person name="Huang W."/>
            <person name="Nel W.J."/>
            <person name="Swalarsk-Parry B.S."/>
            <person name="Vaghefi N."/>
            <person name="Wilken P.M."/>
            <person name="An Z."/>
            <person name="de Beer Z.W."/>
            <person name="De Vos L."/>
            <person name="Chen L."/>
            <person name="Duong T.A."/>
            <person name="Gao Y."/>
            <person name="Hammerbacher A."/>
            <person name="Kikkert J.R."/>
            <person name="Li Y."/>
            <person name="Li H."/>
            <person name="Li K."/>
            <person name="Li Q."/>
            <person name="Liu X."/>
            <person name="Ma X."/>
            <person name="Naidoo K."/>
            <person name="Pethybridge S.J."/>
            <person name="Sun J."/>
            <person name="Steenkamp E.T."/>
            <person name="van der Nest M.A."/>
            <person name="van Wyk S."/>
            <person name="Wingfield M.J."/>
            <person name="Xiong C."/>
            <person name="Yue Q."/>
            <person name="Zhang X."/>
        </authorList>
    </citation>
    <scope>NUCLEOTIDE SEQUENCE [LARGE SCALE GENOMIC DNA]</scope>
    <source>
        <strain evidence="4 5">BP6252</strain>
    </source>
</reference>
<name>A0A3D8SSZ8_9HELO</name>
<proteinExistence type="inferred from homology"/>
<dbReference type="OrthoDB" id="191139at2759"/>
<evidence type="ECO:0000313" key="5">
    <source>
        <dbReference type="Proteomes" id="UP000256645"/>
    </source>
</evidence>
<dbReference type="PRINTS" id="PR00080">
    <property type="entry name" value="SDRFAMILY"/>
</dbReference>
<dbReference type="InterPro" id="IPR036291">
    <property type="entry name" value="NAD(P)-bd_dom_sf"/>
</dbReference>
<organism evidence="4 5">
    <name type="scientific">Coleophoma cylindrospora</name>
    <dbReference type="NCBI Taxonomy" id="1849047"/>
    <lineage>
        <taxon>Eukaryota</taxon>
        <taxon>Fungi</taxon>
        <taxon>Dikarya</taxon>
        <taxon>Ascomycota</taxon>
        <taxon>Pezizomycotina</taxon>
        <taxon>Leotiomycetes</taxon>
        <taxon>Helotiales</taxon>
        <taxon>Dermateaceae</taxon>
        <taxon>Coleophoma</taxon>
    </lineage>
</organism>
<dbReference type="PANTHER" id="PTHR24320">
    <property type="entry name" value="RETINOL DEHYDROGENASE"/>
    <property type="match status" value="1"/>
</dbReference>
<evidence type="ECO:0000256" key="3">
    <source>
        <dbReference type="RuleBase" id="RU000363"/>
    </source>
</evidence>
<comment type="similarity">
    <text evidence="1 3">Belongs to the short-chain dehydrogenases/reductases (SDR) family.</text>
</comment>
<dbReference type="Proteomes" id="UP000256645">
    <property type="component" value="Unassembled WGS sequence"/>
</dbReference>
<dbReference type="PANTHER" id="PTHR24320:SF283">
    <property type="entry name" value="RETINOL DEHYDROGENASE 11"/>
    <property type="match status" value="1"/>
</dbReference>
<comment type="caution">
    <text evidence="4">The sequence shown here is derived from an EMBL/GenBank/DDBJ whole genome shotgun (WGS) entry which is preliminary data.</text>
</comment>
<dbReference type="STRING" id="1849047.A0A3D8SSZ8"/>
<dbReference type="InterPro" id="IPR002347">
    <property type="entry name" value="SDR_fam"/>
</dbReference>
<sequence length="346" mass="37885">MASTTYSAFGAKSTATEVARAFGAEIEGKAVLITGVGPKGLGEALALAIAAQKPRLLVLASRTIAKLQLVEDKIRSIAPEAPVQKVQVDLSSQKSVRHAATEIIQILREKDFKLDVLINNAGINISTRQLSPEGIELQFATNHVGPFLLTNLVLPNLSPVGRVVNVSSEGHRVTGVRFSDWNFEPGKTVAEAEKPSERLRELGFLKGGDGYEVWLAYGQSKTANILFALALNERFRKGTEMGRRALACHPGNIWTELVRDMNQEDLKKMETSVTDNWKTADQGAATMLVAAFDPKLQHQNVTYMDDCQPRRPARWAGDAAKAEQLWELSESLVGERFGPGQRQGRL</sequence>
<dbReference type="AlphaFoldDB" id="A0A3D8SSZ8"/>
<keyword evidence="2" id="KW-0560">Oxidoreductase</keyword>
<dbReference type="Gene3D" id="3.40.50.720">
    <property type="entry name" value="NAD(P)-binding Rossmann-like Domain"/>
    <property type="match status" value="1"/>
</dbReference>
<evidence type="ECO:0000256" key="2">
    <source>
        <dbReference type="ARBA" id="ARBA00023002"/>
    </source>
</evidence>
<protein>
    <recommendedName>
        <fullName evidence="6">NAD(P)-binding protein</fullName>
    </recommendedName>
</protein>
<dbReference type="Pfam" id="PF00106">
    <property type="entry name" value="adh_short"/>
    <property type="match status" value="1"/>
</dbReference>
<evidence type="ECO:0008006" key="6">
    <source>
        <dbReference type="Google" id="ProtNLM"/>
    </source>
</evidence>
<dbReference type="EMBL" id="PDLM01000001">
    <property type="protein sequence ID" value="RDW89453.1"/>
    <property type="molecule type" value="Genomic_DNA"/>
</dbReference>
<gene>
    <name evidence="4" type="ORF">BP6252_01485</name>
</gene>
<accession>A0A3D8SSZ8</accession>
<dbReference type="PRINTS" id="PR00081">
    <property type="entry name" value="GDHRDH"/>
</dbReference>
<dbReference type="SUPFAM" id="SSF51735">
    <property type="entry name" value="NAD(P)-binding Rossmann-fold domains"/>
    <property type="match status" value="1"/>
</dbReference>
<evidence type="ECO:0000313" key="4">
    <source>
        <dbReference type="EMBL" id="RDW89453.1"/>
    </source>
</evidence>